<dbReference type="Gene3D" id="1.25.40.10">
    <property type="entry name" value="Tetratricopeptide repeat domain"/>
    <property type="match status" value="2"/>
</dbReference>
<evidence type="ECO:0000313" key="4">
    <source>
        <dbReference type="Proteomes" id="UP000694871"/>
    </source>
</evidence>
<name>A0ABM1LEM2_GEKJA</name>
<evidence type="ECO:0000256" key="2">
    <source>
        <dbReference type="ARBA" id="ARBA00022803"/>
    </source>
</evidence>
<accession>A0ABM1LEM2</accession>
<protein>
    <submittedName>
        <fullName evidence="5">Interferon-induced protein with tetratricopeptide repeats 5-like</fullName>
    </submittedName>
</protein>
<feature type="non-terminal residue" evidence="5">
    <location>
        <position position="96"/>
    </location>
</feature>
<dbReference type="RefSeq" id="XP_015284409.1">
    <property type="nucleotide sequence ID" value="XM_015428923.1"/>
</dbReference>
<organism evidence="4 5">
    <name type="scientific">Gekko japonicus</name>
    <name type="common">Schlegel's Japanese gecko</name>
    <dbReference type="NCBI Taxonomy" id="146911"/>
    <lineage>
        <taxon>Eukaryota</taxon>
        <taxon>Metazoa</taxon>
        <taxon>Chordata</taxon>
        <taxon>Craniata</taxon>
        <taxon>Vertebrata</taxon>
        <taxon>Euteleostomi</taxon>
        <taxon>Lepidosauria</taxon>
        <taxon>Squamata</taxon>
        <taxon>Bifurcata</taxon>
        <taxon>Gekkota</taxon>
        <taxon>Gekkonidae</taxon>
        <taxon>Gekkoninae</taxon>
        <taxon>Gekko</taxon>
    </lineage>
</organism>
<dbReference type="PANTHER" id="PTHR10271">
    <property type="entry name" value="INTERFERON-INDUCED PROTEIN WITH TETRATRICOPEPTIDE REPEATS"/>
    <property type="match status" value="1"/>
</dbReference>
<keyword evidence="1" id="KW-0677">Repeat</keyword>
<keyword evidence="4" id="KW-1185">Reference proteome</keyword>
<sequence length="96" mass="10940">RQALVTYGDYAWVYYRLANYEMVELYLGRVRQVCRSLFSPEPYSAQIPEVHAQKGWSLLAFGLRHGEEAEKCFQMALRGDASNQEFQAGLAISAFA</sequence>
<dbReference type="InterPro" id="IPR011990">
    <property type="entry name" value="TPR-like_helical_dom_sf"/>
</dbReference>
<gene>
    <name evidence="5" type="primary">LOC107125504</name>
</gene>
<reference evidence="5" key="1">
    <citation type="submission" date="2025-08" db="UniProtKB">
        <authorList>
            <consortium name="RefSeq"/>
        </authorList>
    </citation>
    <scope>IDENTIFICATION</scope>
</reference>
<evidence type="ECO:0000256" key="1">
    <source>
        <dbReference type="ARBA" id="ARBA00022737"/>
    </source>
</evidence>
<comment type="similarity">
    <text evidence="3">Belongs to the IFIT family.</text>
</comment>
<proteinExistence type="inferred from homology"/>
<evidence type="ECO:0000313" key="5">
    <source>
        <dbReference type="RefSeq" id="XP_015284409.1"/>
    </source>
</evidence>
<dbReference type="SUPFAM" id="SSF48452">
    <property type="entry name" value="TPR-like"/>
    <property type="match status" value="1"/>
</dbReference>
<feature type="non-terminal residue" evidence="5">
    <location>
        <position position="1"/>
    </location>
</feature>
<evidence type="ECO:0000256" key="3">
    <source>
        <dbReference type="ARBA" id="ARBA00038336"/>
    </source>
</evidence>
<keyword evidence="2" id="KW-0802">TPR repeat</keyword>
<dbReference type="Proteomes" id="UP000694871">
    <property type="component" value="Unplaced"/>
</dbReference>
<dbReference type="PANTHER" id="PTHR10271:SF0">
    <property type="entry name" value="INTERFERON-INDUCED PROTEIN WITH TETRATRICOPEPTIDE REPEATS 5"/>
    <property type="match status" value="1"/>
</dbReference>
<dbReference type="GeneID" id="107125504"/>